<dbReference type="KEGG" id="lck:HN018_05640"/>
<evidence type="ECO:0000259" key="8">
    <source>
        <dbReference type="PROSITE" id="PS50928"/>
    </source>
</evidence>
<evidence type="ECO:0000256" key="4">
    <source>
        <dbReference type="ARBA" id="ARBA00022692"/>
    </source>
</evidence>
<feature type="transmembrane region" description="Helical" evidence="7">
    <location>
        <begin position="125"/>
        <end position="146"/>
    </location>
</feature>
<keyword evidence="3" id="KW-1003">Cell membrane</keyword>
<dbReference type="GO" id="GO:0055085">
    <property type="term" value="P:transmembrane transport"/>
    <property type="evidence" value="ECO:0007669"/>
    <property type="project" value="InterPro"/>
</dbReference>
<name>A0A6M8HMM9_9PROT</name>
<reference evidence="9 10" key="1">
    <citation type="journal article" date="2014" name="World J. Microbiol. Biotechnol.">
        <title>Biodiversity and physiological characteristics of Antarctic and Arctic lichens-associated bacteria.</title>
        <authorList>
            <person name="Lee Y.M."/>
            <person name="Kim E.H."/>
            <person name="Lee H.K."/>
            <person name="Hong S.G."/>
        </authorList>
    </citation>
    <scope>NUCLEOTIDE SEQUENCE [LARGE SCALE GENOMIC DNA]</scope>
    <source>
        <strain evidence="9 10">PAMC 26569</strain>
    </source>
</reference>
<feature type="transmembrane region" description="Helical" evidence="7">
    <location>
        <begin position="34"/>
        <end position="52"/>
    </location>
</feature>
<dbReference type="Pfam" id="PF00528">
    <property type="entry name" value="BPD_transp_1"/>
    <property type="match status" value="1"/>
</dbReference>
<keyword evidence="10" id="KW-1185">Reference proteome</keyword>
<dbReference type="RefSeq" id="WP_171834586.1">
    <property type="nucleotide sequence ID" value="NZ_CP053708.1"/>
</dbReference>
<evidence type="ECO:0000256" key="7">
    <source>
        <dbReference type="RuleBase" id="RU363032"/>
    </source>
</evidence>
<feature type="transmembrane region" description="Helical" evidence="7">
    <location>
        <begin position="94"/>
        <end position="113"/>
    </location>
</feature>
<evidence type="ECO:0000256" key="3">
    <source>
        <dbReference type="ARBA" id="ARBA00022475"/>
    </source>
</evidence>
<dbReference type="PANTHER" id="PTHR30151:SF20">
    <property type="entry name" value="ABC TRANSPORTER PERMEASE PROTEIN HI_0355-RELATED"/>
    <property type="match status" value="1"/>
</dbReference>
<keyword evidence="4 7" id="KW-0812">Transmembrane</keyword>
<accession>A0A6M8HMM9</accession>
<keyword evidence="6 7" id="KW-0472">Membrane</keyword>
<protein>
    <submittedName>
        <fullName evidence="9">ABC transporter permease</fullName>
    </submittedName>
</protein>
<feature type="transmembrane region" description="Helical" evidence="7">
    <location>
        <begin position="152"/>
        <end position="171"/>
    </location>
</feature>
<dbReference type="Proteomes" id="UP000500767">
    <property type="component" value="Chromosome"/>
</dbReference>
<gene>
    <name evidence="9" type="ORF">HN018_05640</name>
</gene>
<feature type="transmembrane region" description="Helical" evidence="7">
    <location>
        <begin position="242"/>
        <end position="267"/>
    </location>
</feature>
<evidence type="ECO:0000313" key="9">
    <source>
        <dbReference type="EMBL" id="QKE89595.1"/>
    </source>
</evidence>
<dbReference type="AlphaFoldDB" id="A0A6M8HMM9"/>
<keyword evidence="2 7" id="KW-0813">Transport</keyword>
<evidence type="ECO:0000256" key="6">
    <source>
        <dbReference type="ARBA" id="ARBA00023136"/>
    </source>
</evidence>
<feature type="domain" description="ABC transmembrane type-1" evidence="8">
    <location>
        <begin position="86"/>
        <end position="266"/>
    </location>
</feature>
<comment type="subcellular location">
    <subcellularLocation>
        <location evidence="1 7">Cell membrane</location>
        <topology evidence="1 7">Multi-pass membrane protein</topology>
    </subcellularLocation>
</comment>
<dbReference type="SUPFAM" id="SSF161098">
    <property type="entry name" value="MetI-like"/>
    <property type="match status" value="1"/>
</dbReference>
<evidence type="ECO:0000256" key="2">
    <source>
        <dbReference type="ARBA" id="ARBA00022448"/>
    </source>
</evidence>
<dbReference type="InterPro" id="IPR000515">
    <property type="entry name" value="MetI-like"/>
</dbReference>
<evidence type="ECO:0000313" key="10">
    <source>
        <dbReference type="Proteomes" id="UP000500767"/>
    </source>
</evidence>
<dbReference type="EMBL" id="CP053708">
    <property type="protein sequence ID" value="QKE89595.1"/>
    <property type="molecule type" value="Genomic_DNA"/>
</dbReference>
<sequence>MSDKSGQNSISVDARARARVSEAVVRRRRQRIQVLLCQLLCFALIIAIWQWQTATGAVSAFLYGSPSGIATALVAAVRNGSLWTDLTTTALETLAGFALGNVIGTTLGLLLWYSKFISRVLQPFILALGSIPIIALAPITIIWFGTGFASKVAMSTLSVLVVSIIIAYKGALGVDPDQINLMLSLRARRSQVFRLLVVPASMTDIFAGLKLTVGFALVGAIVGEFMSSTQGLGHQIFKSGSLYAISAVFAELAVTVVLALILSSVVTHVERMLLPWRHDLS</sequence>
<organism evidence="9 10">
    <name type="scientific">Lichenicola cladoniae</name>
    <dbReference type="NCBI Taxonomy" id="1484109"/>
    <lineage>
        <taxon>Bacteria</taxon>
        <taxon>Pseudomonadati</taxon>
        <taxon>Pseudomonadota</taxon>
        <taxon>Alphaproteobacteria</taxon>
        <taxon>Acetobacterales</taxon>
        <taxon>Acetobacteraceae</taxon>
        <taxon>Lichenicola</taxon>
    </lineage>
</organism>
<evidence type="ECO:0000256" key="1">
    <source>
        <dbReference type="ARBA" id="ARBA00004651"/>
    </source>
</evidence>
<dbReference type="GO" id="GO:0005886">
    <property type="term" value="C:plasma membrane"/>
    <property type="evidence" value="ECO:0007669"/>
    <property type="project" value="UniProtKB-SubCell"/>
</dbReference>
<dbReference type="InterPro" id="IPR035906">
    <property type="entry name" value="MetI-like_sf"/>
</dbReference>
<dbReference type="CDD" id="cd06261">
    <property type="entry name" value="TM_PBP2"/>
    <property type="match status" value="1"/>
</dbReference>
<keyword evidence="5 7" id="KW-1133">Transmembrane helix</keyword>
<evidence type="ECO:0000256" key="5">
    <source>
        <dbReference type="ARBA" id="ARBA00022989"/>
    </source>
</evidence>
<dbReference type="PROSITE" id="PS50928">
    <property type="entry name" value="ABC_TM1"/>
    <property type="match status" value="1"/>
</dbReference>
<proteinExistence type="inferred from homology"/>
<comment type="similarity">
    <text evidence="7">Belongs to the binding-protein-dependent transport system permease family.</text>
</comment>
<feature type="transmembrane region" description="Helical" evidence="7">
    <location>
        <begin position="192"/>
        <end position="222"/>
    </location>
</feature>
<dbReference type="Gene3D" id="1.10.3720.10">
    <property type="entry name" value="MetI-like"/>
    <property type="match status" value="1"/>
</dbReference>
<dbReference type="PANTHER" id="PTHR30151">
    <property type="entry name" value="ALKANE SULFONATE ABC TRANSPORTER-RELATED, MEMBRANE SUBUNIT"/>
    <property type="match status" value="1"/>
</dbReference>